<feature type="region of interest" description="Disordered" evidence="2">
    <location>
        <begin position="53"/>
        <end position="85"/>
    </location>
</feature>
<organism evidence="3 4">
    <name type="scientific">Geodermatophilus pulveris</name>
    <dbReference type="NCBI Taxonomy" id="1564159"/>
    <lineage>
        <taxon>Bacteria</taxon>
        <taxon>Bacillati</taxon>
        <taxon>Actinomycetota</taxon>
        <taxon>Actinomycetes</taxon>
        <taxon>Geodermatophilales</taxon>
        <taxon>Geodermatophilaceae</taxon>
        <taxon>Geodermatophilus</taxon>
    </lineage>
</organism>
<sequence length="297" mass="31740">MSTQADGHEHGAAGAGAPEQEGYGSTTEEQTLQDLLAELQDRNTALATSIKQGKATLADQEGQQQKVKKQLSEVDRTATDLGQQRTEGQALLAQVDTSLSAAEPLIQKLDEQARAEIDRRLGEIDQTIRDAADAVETEQATADRLQQDHDRLQADAAARQTAYDQGLSWLTGLPTALKQQMSTVKGLRAELDAACTARQPLKACVLAAEVSAQRARLEEVLSADYEAQLVSHVRSAAKDLADALDALATGKAALERQREVLATRSAELKAKQDARSGEVQKLYTTASPYAAQAAPAA</sequence>
<reference evidence="4" key="1">
    <citation type="submission" date="2017-06" db="EMBL/GenBank/DDBJ databases">
        <authorList>
            <person name="Varghese N."/>
            <person name="Submissions S."/>
        </authorList>
    </citation>
    <scope>NUCLEOTIDE SEQUENCE [LARGE SCALE GENOMIC DNA]</scope>
    <source>
        <strain evidence="4">DSM 46839</strain>
    </source>
</reference>
<keyword evidence="1" id="KW-0175">Coiled coil</keyword>
<dbReference type="OrthoDB" id="9890382at2"/>
<dbReference type="AlphaFoldDB" id="A0A239C535"/>
<evidence type="ECO:0000256" key="1">
    <source>
        <dbReference type="SAM" id="Coils"/>
    </source>
</evidence>
<feature type="compositionally biased region" description="Basic and acidic residues" evidence="2">
    <location>
        <begin position="1"/>
        <end position="11"/>
    </location>
</feature>
<accession>A0A239C535</accession>
<name>A0A239C535_9ACTN</name>
<feature type="compositionally biased region" description="Polar residues" evidence="2">
    <location>
        <begin position="23"/>
        <end position="32"/>
    </location>
</feature>
<evidence type="ECO:0000313" key="4">
    <source>
        <dbReference type="Proteomes" id="UP000198373"/>
    </source>
</evidence>
<feature type="region of interest" description="Disordered" evidence="2">
    <location>
        <begin position="1"/>
        <end position="32"/>
    </location>
</feature>
<keyword evidence="4" id="KW-1185">Reference proteome</keyword>
<protein>
    <submittedName>
        <fullName evidence="3">Uncharacterized protein</fullName>
    </submittedName>
</protein>
<proteinExistence type="predicted"/>
<dbReference type="EMBL" id="FZOO01000002">
    <property type="protein sequence ID" value="SNS14483.1"/>
    <property type="molecule type" value="Genomic_DNA"/>
</dbReference>
<dbReference type="Proteomes" id="UP000198373">
    <property type="component" value="Unassembled WGS sequence"/>
</dbReference>
<dbReference type="RefSeq" id="WP_089304424.1">
    <property type="nucleotide sequence ID" value="NZ_FZOO01000002.1"/>
</dbReference>
<gene>
    <name evidence="3" type="ORF">SAMN06893096_102214</name>
</gene>
<evidence type="ECO:0000256" key="2">
    <source>
        <dbReference type="SAM" id="MobiDB-lite"/>
    </source>
</evidence>
<evidence type="ECO:0000313" key="3">
    <source>
        <dbReference type="EMBL" id="SNS14483.1"/>
    </source>
</evidence>
<feature type="coiled-coil region" evidence="1">
    <location>
        <begin position="128"/>
        <end position="155"/>
    </location>
</feature>